<accession>A0AAD6NLV6</accession>
<evidence type="ECO:0000313" key="3">
    <source>
        <dbReference type="Proteomes" id="UP001221413"/>
    </source>
</evidence>
<feature type="region of interest" description="Disordered" evidence="1">
    <location>
        <begin position="92"/>
        <end position="111"/>
    </location>
</feature>
<feature type="region of interest" description="Disordered" evidence="1">
    <location>
        <begin position="1"/>
        <end position="20"/>
    </location>
</feature>
<gene>
    <name evidence="2" type="ORF">Dda_1912</name>
</gene>
<proteinExistence type="predicted"/>
<name>A0AAD6NLV6_DREDA</name>
<keyword evidence="3" id="KW-1185">Reference proteome</keyword>
<sequence>MSPLSPEPSDQPPPLQLHRRHLWHNHRGIPADVLYNIARSAGYSKMRLSFIDPSPLSKPSEAFRGSSGPDVYAGCMCMSLACKWSPRNIEKSRPLRNAPLSQGPWMPQRDN</sequence>
<feature type="compositionally biased region" description="Pro residues" evidence="1">
    <location>
        <begin position="1"/>
        <end position="15"/>
    </location>
</feature>
<reference evidence="2" key="1">
    <citation type="submission" date="2023-01" db="EMBL/GenBank/DDBJ databases">
        <title>The chitinases involved in constricting ring structure development in the nematode-trapping fungus Drechslerella dactyloides.</title>
        <authorList>
            <person name="Wang R."/>
            <person name="Zhang L."/>
            <person name="Tang P."/>
            <person name="Li S."/>
            <person name="Liang L."/>
        </authorList>
    </citation>
    <scope>NUCLEOTIDE SEQUENCE</scope>
    <source>
        <strain evidence="2">YMF1.00031</strain>
    </source>
</reference>
<evidence type="ECO:0000313" key="2">
    <source>
        <dbReference type="EMBL" id="KAJ6263349.1"/>
    </source>
</evidence>
<evidence type="ECO:0000256" key="1">
    <source>
        <dbReference type="SAM" id="MobiDB-lite"/>
    </source>
</evidence>
<dbReference type="EMBL" id="JAQGDS010000002">
    <property type="protein sequence ID" value="KAJ6263349.1"/>
    <property type="molecule type" value="Genomic_DNA"/>
</dbReference>
<protein>
    <submittedName>
        <fullName evidence="2">Uncharacterized protein</fullName>
    </submittedName>
</protein>
<comment type="caution">
    <text evidence="2">The sequence shown here is derived from an EMBL/GenBank/DDBJ whole genome shotgun (WGS) entry which is preliminary data.</text>
</comment>
<organism evidence="2 3">
    <name type="scientific">Drechslerella dactyloides</name>
    <name type="common">Nematode-trapping fungus</name>
    <name type="synonym">Arthrobotrys dactyloides</name>
    <dbReference type="NCBI Taxonomy" id="74499"/>
    <lineage>
        <taxon>Eukaryota</taxon>
        <taxon>Fungi</taxon>
        <taxon>Dikarya</taxon>
        <taxon>Ascomycota</taxon>
        <taxon>Pezizomycotina</taxon>
        <taxon>Orbiliomycetes</taxon>
        <taxon>Orbiliales</taxon>
        <taxon>Orbiliaceae</taxon>
        <taxon>Drechslerella</taxon>
    </lineage>
</organism>
<dbReference type="AlphaFoldDB" id="A0AAD6NLV6"/>
<dbReference type="Proteomes" id="UP001221413">
    <property type="component" value="Unassembled WGS sequence"/>
</dbReference>